<evidence type="ECO:0000259" key="9">
    <source>
        <dbReference type="PROSITE" id="PS50026"/>
    </source>
</evidence>
<evidence type="ECO:0000256" key="1">
    <source>
        <dbReference type="ARBA" id="ARBA00006373"/>
    </source>
</evidence>
<reference evidence="10 11" key="1">
    <citation type="journal article" date="2007" name="Science">
        <title>Sea anemone genome reveals ancestral eumetazoan gene repertoire and genomic organization.</title>
        <authorList>
            <person name="Putnam N.H."/>
            <person name="Srivastava M."/>
            <person name="Hellsten U."/>
            <person name="Dirks B."/>
            <person name="Chapman J."/>
            <person name="Salamov A."/>
            <person name="Terry A."/>
            <person name="Shapiro H."/>
            <person name="Lindquist E."/>
            <person name="Kapitonov V.V."/>
            <person name="Jurka J."/>
            <person name="Genikhovich G."/>
            <person name="Grigoriev I.V."/>
            <person name="Lucas S.M."/>
            <person name="Steele R.E."/>
            <person name="Finnerty J.R."/>
            <person name="Technau U."/>
            <person name="Martindale M.Q."/>
            <person name="Rokhsar D.S."/>
        </authorList>
    </citation>
    <scope>NUCLEOTIDE SEQUENCE [LARGE SCALE GENOMIC DNA]</scope>
    <source>
        <strain evidence="11">CH2 X CH6</strain>
    </source>
</reference>
<organism evidence="10 11">
    <name type="scientific">Nematostella vectensis</name>
    <name type="common">Starlet sea anemone</name>
    <dbReference type="NCBI Taxonomy" id="45351"/>
    <lineage>
        <taxon>Eukaryota</taxon>
        <taxon>Metazoa</taxon>
        <taxon>Cnidaria</taxon>
        <taxon>Anthozoa</taxon>
        <taxon>Hexacorallia</taxon>
        <taxon>Actiniaria</taxon>
        <taxon>Edwardsiidae</taxon>
        <taxon>Nematostella</taxon>
    </lineage>
</organism>
<keyword evidence="11" id="KW-1185">Reference proteome</keyword>
<dbReference type="InterPro" id="IPR001881">
    <property type="entry name" value="EGF-like_Ca-bd_dom"/>
</dbReference>
<evidence type="ECO:0000256" key="4">
    <source>
        <dbReference type="ARBA" id="ARBA00022729"/>
    </source>
</evidence>
<dbReference type="PROSITE" id="PS00010">
    <property type="entry name" value="ASX_HYDROXYL"/>
    <property type="match status" value="1"/>
</dbReference>
<feature type="non-terminal residue" evidence="10">
    <location>
        <position position="1"/>
    </location>
</feature>
<dbReference type="GO" id="GO:0005509">
    <property type="term" value="F:calcium ion binding"/>
    <property type="evidence" value="ECO:0007669"/>
    <property type="project" value="InterPro"/>
</dbReference>
<gene>
    <name evidence="10" type="ORF">NEMVEDRAFT_v1g93837</name>
</gene>
<dbReference type="Pfam" id="PF00008">
    <property type="entry name" value="EGF"/>
    <property type="match status" value="2"/>
</dbReference>
<proteinExistence type="inferred from homology"/>
<dbReference type="KEGG" id="nve:5516925"/>
<evidence type="ECO:0000256" key="5">
    <source>
        <dbReference type="ARBA" id="ARBA00022737"/>
    </source>
</evidence>
<dbReference type="PROSITE" id="PS50026">
    <property type="entry name" value="EGF_3"/>
    <property type="match status" value="2"/>
</dbReference>
<dbReference type="FunFam" id="2.10.25.10:FF:000004">
    <property type="entry name" value="Neurogenic locus notch 1"/>
    <property type="match status" value="1"/>
</dbReference>
<dbReference type="PROSITE" id="PS00022">
    <property type="entry name" value="EGF_1"/>
    <property type="match status" value="2"/>
</dbReference>
<keyword evidence="5" id="KW-0677">Repeat</keyword>
<evidence type="ECO:0000313" key="10">
    <source>
        <dbReference type="EMBL" id="EDO44857.1"/>
    </source>
</evidence>
<dbReference type="CDD" id="cd00054">
    <property type="entry name" value="EGF_CA"/>
    <property type="match status" value="2"/>
</dbReference>
<dbReference type="GO" id="GO:0048667">
    <property type="term" value="P:cell morphogenesis involved in neuron differentiation"/>
    <property type="evidence" value="ECO:0007669"/>
    <property type="project" value="UniProtKB-ARBA"/>
</dbReference>
<dbReference type="SUPFAM" id="SSF57196">
    <property type="entry name" value="EGF/Laminin"/>
    <property type="match status" value="2"/>
</dbReference>
<feature type="domain" description="EGF-like" evidence="9">
    <location>
        <begin position="1"/>
        <end position="34"/>
    </location>
</feature>
<dbReference type="InterPro" id="IPR018097">
    <property type="entry name" value="EGF_Ca-bd_CS"/>
</dbReference>
<dbReference type="Gene3D" id="2.10.25.10">
    <property type="entry name" value="Laminin"/>
    <property type="match status" value="2"/>
</dbReference>
<dbReference type="SMART" id="SM00181">
    <property type="entry name" value="EGF"/>
    <property type="match status" value="2"/>
</dbReference>
<protein>
    <recommendedName>
        <fullName evidence="9">EGF-like domain-containing protein</fullName>
    </recommendedName>
</protein>
<dbReference type="GO" id="GO:0048646">
    <property type="term" value="P:anatomical structure formation involved in morphogenesis"/>
    <property type="evidence" value="ECO:0007669"/>
    <property type="project" value="UniProtKB-ARBA"/>
</dbReference>
<dbReference type="InterPro" id="IPR000152">
    <property type="entry name" value="EGF-type_Asp/Asn_hydroxyl_site"/>
</dbReference>
<keyword evidence="2" id="KW-0217">Developmental protein</keyword>
<dbReference type="FunFam" id="2.10.25.10:FF:000172">
    <property type="entry name" value="FAT atypical cadherin 3"/>
    <property type="match status" value="1"/>
</dbReference>
<evidence type="ECO:0000256" key="7">
    <source>
        <dbReference type="ARBA" id="ARBA00023180"/>
    </source>
</evidence>
<keyword evidence="6 8" id="KW-1015">Disulfide bond</keyword>
<keyword evidence="3 8" id="KW-0245">EGF-like domain</keyword>
<dbReference type="PRINTS" id="PR00010">
    <property type="entry name" value="EGFBLOOD"/>
</dbReference>
<dbReference type="GO" id="GO:0005112">
    <property type="term" value="F:Notch binding"/>
    <property type="evidence" value="ECO:0000318"/>
    <property type="project" value="GO_Central"/>
</dbReference>
<evidence type="ECO:0000256" key="3">
    <source>
        <dbReference type="ARBA" id="ARBA00022536"/>
    </source>
</evidence>
<dbReference type="GO" id="GO:0009887">
    <property type="term" value="P:animal organ morphogenesis"/>
    <property type="evidence" value="ECO:0007669"/>
    <property type="project" value="UniProtKB-ARBA"/>
</dbReference>
<comment type="caution">
    <text evidence="8">Lacks conserved residue(s) required for the propagation of feature annotation.</text>
</comment>
<dbReference type="GO" id="GO:0001764">
    <property type="term" value="P:neuron migration"/>
    <property type="evidence" value="ECO:0007669"/>
    <property type="project" value="UniProtKB-ARBA"/>
</dbReference>
<feature type="disulfide bond" evidence="8">
    <location>
        <begin position="24"/>
        <end position="33"/>
    </location>
</feature>
<dbReference type="PROSITE" id="PS01187">
    <property type="entry name" value="EGF_CA"/>
    <property type="match status" value="1"/>
</dbReference>
<feature type="disulfide bond" evidence="8">
    <location>
        <begin position="62"/>
        <end position="71"/>
    </location>
</feature>
<evidence type="ECO:0000256" key="8">
    <source>
        <dbReference type="PROSITE-ProRule" id="PRU00076"/>
    </source>
</evidence>
<dbReference type="PANTHER" id="PTHR12916">
    <property type="entry name" value="CYTOCHROME C OXIDASE POLYPEPTIDE VIC-2"/>
    <property type="match status" value="1"/>
</dbReference>
<dbReference type="STRING" id="45351.A7RUI2"/>
<evidence type="ECO:0000256" key="2">
    <source>
        <dbReference type="ARBA" id="ARBA00022473"/>
    </source>
</evidence>
<sequence>CKGNPCKNGGTCHFKSPGVFSCTCAAGFSGNQCETDIDDCLGISCLNGGQCIDRVNTYTCNCTSPFYGSRCEKGSYPRKSAGAPVL</sequence>
<dbReference type="GO" id="GO:0043005">
    <property type="term" value="C:neuron projection"/>
    <property type="evidence" value="ECO:0007669"/>
    <property type="project" value="UniProtKB-ARBA"/>
</dbReference>
<dbReference type="PANTHER" id="PTHR12916:SF13">
    <property type="entry name" value="SUSHI, VON WILLEBRAND FACTOR TYPE A, EGF AND PENTRAXIN DOMAIN-CONTAINING PROTEIN 1-LIKE"/>
    <property type="match status" value="1"/>
</dbReference>
<feature type="domain" description="EGF-like" evidence="9">
    <location>
        <begin position="36"/>
        <end position="72"/>
    </location>
</feature>
<name>A7RUI2_NEMVE</name>
<dbReference type="InParanoid" id="A7RUI2"/>
<dbReference type="SMART" id="SM00179">
    <property type="entry name" value="EGF_CA"/>
    <property type="match status" value="2"/>
</dbReference>
<dbReference type="PROSITE" id="PS01186">
    <property type="entry name" value="EGF_2"/>
    <property type="match status" value="2"/>
</dbReference>
<dbReference type="PhylomeDB" id="A7RUI2"/>
<dbReference type="Proteomes" id="UP000001593">
    <property type="component" value="Unassembled WGS sequence"/>
</dbReference>
<dbReference type="AlphaFoldDB" id="A7RUI2"/>
<dbReference type="HOGENOM" id="CLU_004826_11_3_1"/>
<dbReference type="GO" id="GO:0016358">
    <property type="term" value="P:dendrite development"/>
    <property type="evidence" value="ECO:0007669"/>
    <property type="project" value="UniProtKB-ARBA"/>
</dbReference>
<dbReference type="InterPro" id="IPR000742">
    <property type="entry name" value="EGF"/>
</dbReference>
<evidence type="ECO:0000313" key="11">
    <source>
        <dbReference type="Proteomes" id="UP000001593"/>
    </source>
</evidence>
<dbReference type="EMBL" id="DS469540">
    <property type="protein sequence ID" value="EDO44857.1"/>
    <property type="molecule type" value="Genomic_DNA"/>
</dbReference>
<accession>A7RUI2</accession>
<keyword evidence="7" id="KW-0325">Glycoprotein</keyword>
<keyword evidence="4" id="KW-0732">Signal</keyword>
<comment type="similarity">
    <text evidence="1">Belongs to the EGF domain peptide family.</text>
</comment>
<evidence type="ECO:0000256" key="6">
    <source>
        <dbReference type="ARBA" id="ARBA00023157"/>
    </source>
</evidence>